<keyword evidence="1" id="KW-0472">Membrane</keyword>
<proteinExistence type="predicted"/>
<reference evidence="2 3" key="1">
    <citation type="journal article" date="2020" name="ISME J.">
        <title>Uncovering the hidden diversity of litter-decomposition mechanisms in mushroom-forming fungi.</title>
        <authorList>
            <person name="Floudas D."/>
            <person name="Bentzer J."/>
            <person name="Ahren D."/>
            <person name="Johansson T."/>
            <person name="Persson P."/>
            <person name="Tunlid A."/>
        </authorList>
    </citation>
    <scope>NUCLEOTIDE SEQUENCE [LARGE SCALE GENOMIC DNA]</scope>
    <source>
        <strain evidence="2 3">CBS 291.85</strain>
    </source>
</reference>
<keyword evidence="1" id="KW-1133">Transmembrane helix</keyword>
<keyword evidence="3" id="KW-1185">Reference proteome</keyword>
<dbReference type="Proteomes" id="UP000559256">
    <property type="component" value="Unassembled WGS sequence"/>
</dbReference>
<dbReference type="EMBL" id="JAACJM010000052">
    <property type="protein sequence ID" value="KAF5357319.1"/>
    <property type="molecule type" value="Genomic_DNA"/>
</dbReference>
<feature type="transmembrane region" description="Helical" evidence="1">
    <location>
        <begin position="252"/>
        <end position="273"/>
    </location>
</feature>
<evidence type="ECO:0000313" key="2">
    <source>
        <dbReference type="EMBL" id="KAF5357319.1"/>
    </source>
</evidence>
<feature type="transmembrane region" description="Helical" evidence="1">
    <location>
        <begin position="171"/>
        <end position="192"/>
    </location>
</feature>
<evidence type="ECO:0000256" key="1">
    <source>
        <dbReference type="SAM" id="Phobius"/>
    </source>
</evidence>
<dbReference type="AlphaFoldDB" id="A0A8H5G2S5"/>
<feature type="transmembrane region" description="Helical" evidence="1">
    <location>
        <begin position="82"/>
        <end position="107"/>
    </location>
</feature>
<feature type="transmembrane region" description="Helical" evidence="1">
    <location>
        <begin position="326"/>
        <end position="350"/>
    </location>
</feature>
<keyword evidence="1" id="KW-0812">Transmembrane</keyword>
<dbReference type="OrthoDB" id="3039972at2759"/>
<name>A0A8H5G2S5_9AGAR</name>
<gene>
    <name evidence="2" type="ORF">D9758_005836</name>
</gene>
<organism evidence="2 3">
    <name type="scientific">Tetrapyrgos nigripes</name>
    <dbReference type="NCBI Taxonomy" id="182062"/>
    <lineage>
        <taxon>Eukaryota</taxon>
        <taxon>Fungi</taxon>
        <taxon>Dikarya</taxon>
        <taxon>Basidiomycota</taxon>
        <taxon>Agaricomycotina</taxon>
        <taxon>Agaricomycetes</taxon>
        <taxon>Agaricomycetidae</taxon>
        <taxon>Agaricales</taxon>
        <taxon>Marasmiineae</taxon>
        <taxon>Marasmiaceae</taxon>
        <taxon>Tetrapyrgos</taxon>
    </lineage>
</organism>
<evidence type="ECO:0000313" key="3">
    <source>
        <dbReference type="Proteomes" id="UP000559256"/>
    </source>
</evidence>
<accession>A0A8H5G2S5</accession>
<protein>
    <submittedName>
        <fullName evidence="2">Uncharacterized protein</fullName>
    </submittedName>
</protein>
<sequence>MCLNRSKNYFNAFKTLMRRLYIPAHLTTPCNCTSGQFGRSSGLPMPVVYIGWRAFLEEDSRMAVSIAQSSVFSVEGAMLAPVISLALGCVVFGFYALLFGLSTYFLCKNKLISRRELHLAWTTALFLISTFGALINASSGIMDAVVMYDALRTQNFGPFISYSSHDQTQTIITGLTYTSFVFANLIADAVLIHRCYIVWGSKKWIIVLPALASLAVNAIGFAADGMKTKGKADASIPSNFLLFEKGVNYQLAFYYANAVVNFILTMMIAGRIWRVGRQTQAYTGYSLERGIINDRYKAIIAISLECGLLYPIALVAHAAVEGNVDKISIAVNLTPVAIQMAGVAPTLILVRTCLGKSITEKVIGSQDTASTFQYNASRTLGSAKNLSSDLGQVQSIPGSQNSVHSNLEIRVEKQHTTSSYV</sequence>
<feature type="transmembrane region" description="Helical" evidence="1">
    <location>
        <begin position="119"/>
        <end position="142"/>
    </location>
</feature>
<feature type="transmembrane region" description="Helical" evidence="1">
    <location>
        <begin position="298"/>
        <end position="320"/>
    </location>
</feature>
<feature type="transmembrane region" description="Helical" evidence="1">
    <location>
        <begin position="204"/>
        <end position="223"/>
    </location>
</feature>
<comment type="caution">
    <text evidence="2">The sequence shown here is derived from an EMBL/GenBank/DDBJ whole genome shotgun (WGS) entry which is preliminary data.</text>
</comment>